<evidence type="ECO:0000313" key="2">
    <source>
        <dbReference type="Proteomes" id="UP001569428"/>
    </source>
</evidence>
<reference evidence="1 2" key="1">
    <citation type="submission" date="2024-08" db="EMBL/GenBank/DDBJ databases">
        <authorList>
            <person name="Ishaq N."/>
        </authorList>
    </citation>
    <scope>NUCLEOTIDE SEQUENCE [LARGE SCALE GENOMIC DNA]</scope>
    <source>
        <strain evidence="1 2">DSM 18651</strain>
    </source>
</reference>
<dbReference type="Proteomes" id="UP001569428">
    <property type="component" value="Unassembled WGS sequence"/>
</dbReference>
<evidence type="ECO:0000313" key="1">
    <source>
        <dbReference type="EMBL" id="MFA0813784.1"/>
    </source>
</evidence>
<name>A0ABV4P747_9GAMM</name>
<dbReference type="RefSeq" id="WP_371841600.1">
    <property type="nucleotide sequence ID" value="NZ_JBGMEK010000138.1"/>
</dbReference>
<comment type="caution">
    <text evidence="1">The sequence shown here is derived from an EMBL/GenBank/DDBJ whole genome shotgun (WGS) entry which is preliminary data.</text>
</comment>
<keyword evidence="2" id="KW-1185">Reference proteome</keyword>
<proteinExistence type="predicted"/>
<accession>A0ABV4P747</accession>
<dbReference type="EMBL" id="JBGMEK010000138">
    <property type="protein sequence ID" value="MFA0813784.1"/>
    <property type="molecule type" value="Genomic_DNA"/>
</dbReference>
<protein>
    <submittedName>
        <fullName evidence="1">Uncharacterized protein</fullName>
    </submittedName>
</protein>
<organism evidence="1 2">
    <name type="scientific">Microbulbifer epialgicus</name>
    <dbReference type="NCBI Taxonomy" id="393907"/>
    <lineage>
        <taxon>Bacteria</taxon>
        <taxon>Pseudomonadati</taxon>
        <taxon>Pseudomonadota</taxon>
        <taxon>Gammaproteobacteria</taxon>
        <taxon>Cellvibrionales</taxon>
        <taxon>Microbulbiferaceae</taxon>
        <taxon>Microbulbifer</taxon>
    </lineage>
</organism>
<sequence>MRLAANQEPYGSRLYYVHLVVIQTHLVGGLGEKIETFNATVKLIGRDEFFLWVTEKKRLSISRVEGYYA</sequence>
<gene>
    <name evidence="1" type="ORF">ACCI49_23135</name>
</gene>